<sequence>MNATAVVHHPIEAAIFDMDGLLLDSELLAMEALLTAGAELGYDMPRSFCHSMIGSSLDLCRAMVAAKYGSEFPVEAYFKLQERHLHALVAQGKLALKTGVVELLDLLDQRGIKHAVATSSGRARTLHHLGIVGIARRFEHIITRDDVTHPKPDPEPYLLAASRLGVLPTACLALEDSHNGVRAAHAAGMRVIMVPDLLHPNEEMHDKAHRIMESLHDVIRFLNEAKGHG</sequence>
<keyword evidence="2" id="KW-1185">Reference proteome</keyword>
<dbReference type="SFLD" id="SFLDG01129">
    <property type="entry name" value="C1.5:_HAD__Beta-PGM__Phosphata"/>
    <property type="match status" value="1"/>
</dbReference>
<dbReference type="InterPro" id="IPR036412">
    <property type="entry name" value="HAD-like_sf"/>
</dbReference>
<name>A0A6M8HR82_9PROT</name>
<dbReference type="PANTHER" id="PTHR18901:SF38">
    <property type="entry name" value="PSEUDOURIDINE-5'-PHOSPHATASE"/>
    <property type="match status" value="1"/>
</dbReference>
<dbReference type="Gene3D" id="3.40.50.1000">
    <property type="entry name" value="HAD superfamily/HAD-like"/>
    <property type="match status" value="1"/>
</dbReference>
<dbReference type="SUPFAM" id="SSF56784">
    <property type="entry name" value="HAD-like"/>
    <property type="match status" value="1"/>
</dbReference>
<dbReference type="InterPro" id="IPR023214">
    <property type="entry name" value="HAD_sf"/>
</dbReference>
<evidence type="ECO:0000313" key="2">
    <source>
        <dbReference type="Proteomes" id="UP000500767"/>
    </source>
</evidence>
<dbReference type="InterPro" id="IPR006439">
    <property type="entry name" value="HAD-SF_hydro_IA"/>
</dbReference>
<dbReference type="KEGG" id="lck:HN018_12395"/>
<dbReference type="PRINTS" id="PR00413">
    <property type="entry name" value="HADHALOGNASE"/>
</dbReference>
<accession>A0A6M8HR82</accession>
<dbReference type="SFLD" id="SFLDS00003">
    <property type="entry name" value="Haloacid_Dehalogenase"/>
    <property type="match status" value="1"/>
</dbReference>
<evidence type="ECO:0000313" key="1">
    <source>
        <dbReference type="EMBL" id="QKE90731.1"/>
    </source>
</evidence>
<dbReference type="InterPro" id="IPR041492">
    <property type="entry name" value="HAD_2"/>
</dbReference>
<dbReference type="NCBIfam" id="TIGR01509">
    <property type="entry name" value="HAD-SF-IA-v3"/>
    <property type="match status" value="1"/>
</dbReference>
<proteinExistence type="predicted"/>
<dbReference type="PANTHER" id="PTHR18901">
    <property type="entry name" value="2-DEOXYGLUCOSE-6-PHOSPHATE PHOSPHATASE 2"/>
    <property type="match status" value="1"/>
</dbReference>
<dbReference type="EMBL" id="CP053708">
    <property type="protein sequence ID" value="QKE90731.1"/>
    <property type="molecule type" value="Genomic_DNA"/>
</dbReference>
<dbReference type="Pfam" id="PF13419">
    <property type="entry name" value="HAD_2"/>
    <property type="match status" value="1"/>
</dbReference>
<protein>
    <submittedName>
        <fullName evidence="1">HAD family phosphatase</fullName>
    </submittedName>
</protein>
<dbReference type="InterPro" id="IPR023198">
    <property type="entry name" value="PGP-like_dom2"/>
</dbReference>
<gene>
    <name evidence="1" type="ORF">HN018_12395</name>
</gene>
<reference evidence="1 2" key="1">
    <citation type="journal article" date="2014" name="World J. Microbiol. Biotechnol.">
        <title>Biodiversity and physiological characteristics of Antarctic and Arctic lichens-associated bacteria.</title>
        <authorList>
            <person name="Lee Y.M."/>
            <person name="Kim E.H."/>
            <person name="Lee H.K."/>
            <person name="Hong S.G."/>
        </authorList>
    </citation>
    <scope>NUCLEOTIDE SEQUENCE [LARGE SCALE GENOMIC DNA]</scope>
    <source>
        <strain evidence="1 2">PAMC 26569</strain>
    </source>
</reference>
<dbReference type="SFLD" id="SFLDG01135">
    <property type="entry name" value="C1.5.6:_HAD__Beta-PGM__Phospha"/>
    <property type="match status" value="1"/>
</dbReference>
<dbReference type="AlphaFoldDB" id="A0A6M8HR82"/>
<dbReference type="Proteomes" id="UP000500767">
    <property type="component" value="Chromosome"/>
</dbReference>
<dbReference type="Gene3D" id="1.10.150.240">
    <property type="entry name" value="Putative phosphatase, domain 2"/>
    <property type="match status" value="1"/>
</dbReference>
<dbReference type="RefSeq" id="WP_171835683.1">
    <property type="nucleotide sequence ID" value="NZ_CP053708.1"/>
</dbReference>
<organism evidence="1 2">
    <name type="scientific">Lichenicola cladoniae</name>
    <dbReference type="NCBI Taxonomy" id="1484109"/>
    <lineage>
        <taxon>Bacteria</taxon>
        <taxon>Pseudomonadati</taxon>
        <taxon>Pseudomonadota</taxon>
        <taxon>Alphaproteobacteria</taxon>
        <taxon>Acetobacterales</taxon>
        <taxon>Acetobacteraceae</taxon>
        <taxon>Lichenicola</taxon>
    </lineage>
</organism>